<proteinExistence type="predicted"/>
<protein>
    <submittedName>
        <fullName evidence="2">Uncharacterized protein</fullName>
    </submittedName>
</protein>
<name>A0A9R0UUQ9_TRITD</name>
<accession>A0A9R0UUQ9</accession>
<sequence length="113" mass="12951">MASGSPNLLKVVSIQRTHNICRERFIAESKDFQVNMLGGSIEDLPLLLKERDSLENESENLRMKINAIQSSSKEYIAEILEEVNVENSVRLCLDVDIQWLGIEFAQMPKIPRY</sequence>
<feature type="coiled-coil region" evidence="1">
    <location>
        <begin position="44"/>
        <end position="71"/>
    </location>
</feature>
<evidence type="ECO:0000313" key="3">
    <source>
        <dbReference type="Proteomes" id="UP000324705"/>
    </source>
</evidence>
<evidence type="ECO:0000256" key="1">
    <source>
        <dbReference type="SAM" id="Coils"/>
    </source>
</evidence>
<dbReference type="AlphaFoldDB" id="A0A9R0UUQ9"/>
<gene>
    <name evidence="2" type="ORF">TRITD_1Av1G075580</name>
</gene>
<reference evidence="2 3" key="1">
    <citation type="submission" date="2017-09" db="EMBL/GenBank/DDBJ databases">
        <authorList>
            <consortium name="International Durum Wheat Genome Sequencing Consortium (IDWGSC)"/>
            <person name="Milanesi L."/>
        </authorList>
    </citation>
    <scope>NUCLEOTIDE SEQUENCE [LARGE SCALE GENOMIC DNA]</scope>
    <source>
        <strain evidence="3">cv. Svevo</strain>
    </source>
</reference>
<dbReference type="Gramene" id="TRITD1Av1G075580.2">
    <property type="protein sequence ID" value="TRITD1Av1G075580.2"/>
    <property type="gene ID" value="TRITD1Av1G075580"/>
</dbReference>
<evidence type="ECO:0000313" key="2">
    <source>
        <dbReference type="EMBL" id="VAH03622.1"/>
    </source>
</evidence>
<organism evidence="2 3">
    <name type="scientific">Triticum turgidum subsp. durum</name>
    <name type="common">Durum wheat</name>
    <name type="synonym">Triticum durum</name>
    <dbReference type="NCBI Taxonomy" id="4567"/>
    <lineage>
        <taxon>Eukaryota</taxon>
        <taxon>Viridiplantae</taxon>
        <taxon>Streptophyta</taxon>
        <taxon>Embryophyta</taxon>
        <taxon>Tracheophyta</taxon>
        <taxon>Spermatophyta</taxon>
        <taxon>Magnoliopsida</taxon>
        <taxon>Liliopsida</taxon>
        <taxon>Poales</taxon>
        <taxon>Poaceae</taxon>
        <taxon>BOP clade</taxon>
        <taxon>Pooideae</taxon>
        <taxon>Triticodae</taxon>
        <taxon>Triticeae</taxon>
        <taxon>Triticinae</taxon>
        <taxon>Triticum</taxon>
    </lineage>
</organism>
<dbReference type="EMBL" id="LT934111">
    <property type="protein sequence ID" value="VAH03622.1"/>
    <property type="molecule type" value="Genomic_DNA"/>
</dbReference>
<dbReference type="Proteomes" id="UP000324705">
    <property type="component" value="Chromosome 1A"/>
</dbReference>
<keyword evidence="3" id="KW-1185">Reference proteome</keyword>
<keyword evidence="1" id="KW-0175">Coiled coil</keyword>